<dbReference type="GO" id="GO:0051537">
    <property type="term" value="F:2 iron, 2 sulfur cluster binding"/>
    <property type="evidence" value="ECO:0007669"/>
    <property type="project" value="UniProtKB-KW"/>
</dbReference>
<evidence type="ECO:0000256" key="2">
    <source>
        <dbReference type="ARBA" id="ARBA00022714"/>
    </source>
</evidence>
<dbReference type="InterPro" id="IPR017938">
    <property type="entry name" value="Riboflavin_synthase-like_b-brl"/>
</dbReference>
<dbReference type="InterPro" id="IPR001709">
    <property type="entry name" value="Flavoprot_Pyr_Nucl_cyt_Rdtase"/>
</dbReference>
<sequence>MTEAPARLGARYARPSGWQVATLVDAWAESPSARTLVLEVAHWPGHMAGQHVDLRLTAPDGYRAERSYSVGSAATRSTVPEGSALDGAAPARVELTVQRVAGGEVSTYLTDVFAVGDAIELRGPVGGWFVWSPERDAGTPVLLAAGGSGLVPLMAMLRTRREAGDRTPVRLVYSVRRPEDRLYVDDLDRLVAAHDGLDVQVVYTRSTPLGSVRGPGRLERRELAAWGWPAEIEPACFVCGPTGFVEALARQLVSLGHDPARIRTERFGPAAD</sequence>
<keyword evidence="2" id="KW-0479">Metal-binding</keyword>
<comment type="cofactor">
    <cofactor evidence="1">
        <name>FAD</name>
        <dbReference type="ChEBI" id="CHEBI:57692"/>
    </cofactor>
</comment>
<dbReference type="SUPFAM" id="SSF63380">
    <property type="entry name" value="Riboflavin synthase domain-like"/>
    <property type="match status" value="1"/>
</dbReference>
<protein>
    <submittedName>
        <fullName evidence="5">Oxidoreductase</fullName>
    </submittedName>
</protein>
<dbReference type="GO" id="GO:0016491">
    <property type="term" value="F:oxidoreductase activity"/>
    <property type="evidence" value="ECO:0007669"/>
    <property type="project" value="InterPro"/>
</dbReference>
<dbReference type="CDD" id="cd06217">
    <property type="entry name" value="FNR_iron_sulfur_binding_3"/>
    <property type="match status" value="1"/>
</dbReference>
<comment type="caution">
    <text evidence="5">The sequence shown here is derived from an EMBL/GenBank/DDBJ whole genome shotgun (WGS) entry which is preliminary data.</text>
</comment>
<dbReference type="InterPro" id="IPR017927">
    <property type="entry name" value="FAD-bd_FR_type"/>
</dbReference>
<dbReference type="Proteomes" id="UP000440668">
    <property type="component" value="Unassembled WGS sequence"/>
</dbReference>
<keyword evidence="2" id="KW-0408">Iron</keyword>
<dbReference type="InterPro" id="IPR001433">
    <property type="entry name" value="OxRdtase_FAD/NAD-bd"/>
</dbReference>
<proteinExistence type="predicted"/>
<reference evidence="5 6" key="1">
    <citation type="submission" date="2019-11" db="EMBL/GenBank/DDBJ databases">
        <title>Cellulosimicrobium composti sp. nov. isolated from a compost.</title>
        <authorList>
            <person name="Yang Y."/>
        </authorList>
    </citation>
    <scope>NUCLEOTIDE SEQUENCE [LARGE SCALE GENOMIC DNA]</scope>
    <source>
        <strain evidence="5 6">BIT-GX5</strain>
    </source>
</reference>
<name>A0A6N7ZEW2_9MICO</name>
<accession>A0A6N7ZEW2</accession>
<dbReference type="Gene3D" id="3.40.50.80">
    <property type="entry name" value="Nucleotide-binding domain of ferredoxin-NADP reductase (FNR) module"/>
    <property type="match status" value="1"/>
</dbReference>
<keyword evidence="2" id="KW-0001">2Fe-2S</keyword>
<dbReference type="AlphaFoldDB" id="A0A6N7ZEW2"/>
<dbReference type="InterPro" id="IPR039261">
    <property type="entry name" value="FNR_nucleotide-bd"/>
</dbReference>
<dbReference type="Pfam" id="PF00970">
    <property type="entry name" value="FAD_binding_6"/>
    <property type="match status" value="1"/>
</dbReference>
<evidence type="ECO:0000256" key="1">
    <source>
        <dbReference type="ARBA" id="ARBA00001974"/>
    </source>
</evidence>
<dbReference type="InterPro" id="IPR008333">
    <property type="entry name" value="Cbr1-like_FAD-bd_dom"/>
</dbReference>
<dbReference type="RefSeq" id="WP_318657221.1">
    <property type="nucleotide sequence ID" value="NZ_WMKA01000004.1"/>
</dbReference>
<keyword evidence="3" id="KW-0411">Iron-sulfur</keyword>
<dbReference type="PANTHER" id="PTHR47354">
    <property type="entry name" value="NADH OXIDOREDUCTASE HCR"/>
    <property type="match status" value="1"/>
</dbReference>
<dbReference type="Gene3D" id="2.40.30.10">
    <property type="entry name" value="Translation factors"/>
    <property type="match status" value="1"/>
</dbReference>
<gene>
    <name evidence="5" type="ORF">GJV82_03120</name>
</gene>
<dbReference type="PANTHER" id="PTHR47354:SF5">
    <property type="entry name" value="PROTEIN RFBI"/>
    <property type="match status" value="1"/>
</dbReference>
<evidence type="ECO:0000313" key="6">
    <source>
        <dbReference type="Proteomes" id="UP000440668"/>
    </source>
</evidence>
<organism evidence="5 6">
    <name type="scientific">Cellulosimicrobium composti</name>
    <dbReference type="NCBI Taxonomy" id="2672572"/>
    <lineage>
        <taxon>Bacteria</taxon>
        <taxon>Bacillati</taxon>
        <taxon>Actinomycetota</taxon>
        <taxon>Actinomycetes</taxon>
        <taxon>Micrococcales</taxon>
        <taxon>Promicromonosporaceae</taxon>
        <taxon>Cellulosimicrobium</taxon>
    </lineage>
</organism>
<evidence type="ECO:0000259" key="4">
    <source>
        <dbReference type="PROSITE" id="PS51384"/>
    </source>
</evidence>
<dbReference type="PRINTS" id="PR00371">
    <property type="entry name" value="FPNCR"/>
</dbReference>
<evidence type="ECO:0000256" key="3">
    <source>
        <dbReference type="ARBA" id="ARBA00023014"/>
    </source>
</evidence>
<feature type="domain" description="FAD-binding FR-type" evidence="4">
    <location>
        <begin position="16"/>
        <end position="131"/>
    </location>
</feature>
<dbReference type="Pfam" id="PF00175">
    <property type="entry name" value="NAD_binding_1"/>
    <property type="match status" value="1"/>
</dbReference>
<dbReference type="EMBL" id="WMKA01000004">
    <property type="protein sequence ID" value="MTG87951.1"/>
    <property type="molecule type" value="Genomic_DNA"/>
</dbReference>
<dbReference type="PROSITE" id="PS51384">
    <property type="entry name" value="FAD_FR"/>
    <property type="match status" value="1"/>
</dbReference>
<dbReference type="InterPro" id="IPR050415">
    <property type="entry name" value="MRET"/>
</dbReference>
<dbReference type="SUPFAM" id="SSF52343">
    <property type="entry name" value="Ferredoxin reductase-like, C-terminal NADP-linked domain"/>
    <property type="match status" value="1"/>
</dbReference>
<dbReference type="PRINTS" id="PR00406">
    <property type="entry name" value="CYTB5RDTASE"/>
</dbReference>
<evidence type="ECO:0000313" key="5">
    <source>
        <dbReference type="EMBL" id="MTG87951.1"/>
    </source>
</evidence>